<sequence>MSCNCFTQKHFLFLLQALPNERCYNRTDARSLLDSLEAPSPRIAIIHLPHHRLSFYPVNQYSVLETDRNPIHVLRSSCDCANLPDGCWSAKPHHGYSKAEF</sequence>
<evidence type="ECO:0000313" key="2">
    <source>
        <dbReference type="Proteomes" id="UP000054630"/>
    </source>
</evidence>
<reference evidence="1 2" key="1">
    <citation type="submission" date="2015-01" db="EMBL/GenBank/DDBJ databases">
        <title>Evolution of Trichinella species and genotypes.</title>
        <authorList>
            <person name="Korhonen P.K."/>
            <person name="Edoardo P."/>
            <person name="Giuseppe L.R."/>
            <person name="Gasser R.B."/>
        </authorList>
    </citation>
    <scope>NUCLEOTIDE SEQUENCE [LARGE SCALE GENOMIC DNA]</scope>
    <source>
        <strain evidence="1">ISS37</strain>
    </source>
</reference>
<dbReference type="Proteomes" id="UP000054630">
    <property type="component" value="Unassembled WGS sequence"/>
</dbReference>
<gene>
    <name evidence="1" type="ORF">T07_10760</name>
</gene>
<protein>
    <submittedName>
        <fullName evidence="1">Uncharacterized protein</fullName>
    </submittedName>
</protein>
<accession>A0A0V0S3U4</accession>
<dbReference type="EMBL" id="JYDL01000039">
    <property type="protein sequence ID" value="KRX21437.1"/>
    <property type="molecule type" value="Genomic_DNA"/>
</dbReference>
<name>A0A0V0S3U4_9BILA</name>
<keyword evidence="2" id="KW-1185">Reference proteome</keyword>
<comment type="caution">
    <text evidence="1">The sequence shown here is derived from an EMBL/GenBank/DDBJ whole genome shotgun (WGS) entry which is preliminary data.</text>
</comment>
<dbReference type="AlphaFoldDB" id="A0A0V0S3U4"/>
<evidence type="ECO:0000313" key="1">
    <source>
        <dbReference type="EMBL" id="KRX21437.1"/>
    </source>
</evidence>
<organism evidence="1 2">
    <name type="scientific">Trichinella nelsoni</name>
    <dbReference type="NCBI Taxonomy" id="6336"/>
    <lineage>
        <taxon>Eukaryota</taxon>
        <taxon>Metazoa</taxon>
        <taxon>Ecdysozoa</taxon>
        <taxon>Nematoda</taxon>
        <taxon>Enoplea</taxon>
        <taxon>Dorylaimia</taxon>
        <taxon>Trichinellida</taxon>
        <taxon>Trichinellidae</taxon>
        <taxon>Trichinella</taxon>
    </lineage>
</organism>
<dbReference type="OrthoDB" id="10607563at2759"/>
<proteinExistence type="predicted"/>